<reference evidence="1" key="1">
    <citation type="submission" date="2018-06" db="EMBL/GenBank/DDBJ databases">
        <authorList>
            <consortium name="PulseNet: The National Subtyping Network for Foodborne Disease Surveillance"/>
            <person name="Tarr C.L."/>
            <person name="Trees E."/>
            <person name="Katz L.S."/>
            <person name="Carleton-Romer H.A."/>
            <person name="Stroika S."/>
            <person name="Kucerova Z."/>
            <person name="Roache K.F."/>
            <person name="Sabol A.L."/>
            <person name="Besser J."/>
            <person name="Gerner-Smidt P."/>
        </authorList>
    </citation>
    <scope>NUCLEOTIDE SEQUENCE</scope>
    <source>
        <strain evidence="1">PNUSAC003301</strain>
    </source>
</reference>
<dbReference type="AlphaFoldDB" id="A0A5T0UIK5"/>
<feature type="non-terminal residue" evidence="1">
    <location>
        <position position="119"/>
    </location>
</feature>
<dbReference type="SUPFAM" id="SSF47413">
    <property type="entry name" value="lambda repressor-like DNA-binding domains"/>
    <property type="match status" value="1"/>
</dbReference>
<accession>A0A5T0UIK5</accession>
<organism evidence="1">
    <name type="scientific">Campylobacter jejuni</name>
    <dbReference type="NCBI Taxonomy" id="197"/>
    <lineage>
        <taxon>Bacteria</taxon>
        <taxon>Pseudomonadati</taxon>
        <taxon>Campylobacterota</taxon>
        <taxon>Epsilonproteobacteria</taxon>
        <taxon>Campylobacterales</taxon>
        <taxon>Campylobacteraceae</taxon>
        <taxon>Campylobacter</taxon>
    </lineage>
</organism>
<dbReference type="CDD" id="cd00093">
    <property type="entry name" value="HTH_XRE"/>
    <property type="match status" value="1"/>
</dbReference>
<dbReference type="InterPro" id="IPR010982">
    <property type="entry name" value="Lambda_DNA-bd_dom_sf"/>
</dbReference>
<dbReference type="InterPro" id="IPR001387">
    <property type="entry name" value="Cro/C1-type_HTH"/>
</dbReference>
<sequence length="119" mass="13731">MYGTIIKQIREDKELTLAATYFGVCSKTNAIAFEQGKRMLAADKFVQVLDNLMISLEEFNWIAANYRSSEPILQEYLLKKSWNTGQLAKFEQHLQLSRQKGLNDLKLASFRLLHAYAIK</sequence>
<dbReference type="PANTHER" id="PTHR37038">
    <property type="entry name" value="TRANSCRIPTIONAL REGULATOR-RELATED"/>
    <property type="match status" value="1"/>
</dbReference>
<dbReference type="GO" id="GO:0003677">
    <property type="term" value="F:DNA binding"/>
    <property type="evidence" value="ECO:0007669"/>
    <property type="project" value="InterPro"/>
</dbReference>
<protein>
    <submittedName>
        <fullName evidence="1">Helix-turn-helix transcriptional regulator</fullName>
    </submittedName>
</protein>
<dbReference type="InterPro" id="IPR053163">
    <property type="entry name" value="HTH-type_regulator_Rgg"/>
</dbReference>
<proteinExistence type="predicted"/>
<name>A0A5T0UIK5_CAMJU</name>
<evidence type="ECO:0000313" key="1">
    <source>
        <dbReference type="EMBL" id="EAK3904279.1"/>
    </source>
</evidence>
<gene>
    <name evidence="1" type="ORF">CW563_09395</name>
</gene>
<dbReference type="EMBL" id="AACFVE010000191">
    <property type="protein sequence ID" value="EAK3904279.1"/>
    <property type="molecule type" value="Genomic_DNA"/>
</dbReference>
<comment type="caution">
    <text evidence="1">The sequence shown here is derived from an EMBL/GenBank/DDBJ whole genome shotgun (WGS) entry which is preliminary data.</text>
</comment>